<feature type="chain" id="PRO_5001802391" evidence="1">
    <location>
        <begin position="22"/>
        <end position="273"/>
    </location>
</feature>
<sequence length="273" mass="31103">MKTLLSTVGLLALSLSISAQKIIHKNVYSKKMNKEIETVIITPNFVDGETYKTIYILHGYSGNPDRTYKQDIPDLVNKSQKNKTIYVLPNGNFNSWYVDSPVNKSSQYQTFIGKELVDYIDANYPTIQNRKFRGILGWSMGGYGATNIGIAYQNTFSIVGSSCGALDLSRFGESFHNYQVDAVLGEFASLSKQYLTFDKTKQMQSSNQFYIFDCGTEDAQMIDMNRDFHKLLTSEKVEHLYIESLGVHDTKYWSKALSSQLVLFENYFSNEKM</sequence>
<dbReference type="Pfam" id="PF00756">
    <property type="entry name" value="Esterase"/>
    <property type="match status" value="1"/>
</dbReference>
<dbReference type="InterPro" id="IPR029058">
    <property type="entry name" value="AB_hydrolase_fold"/>
</dbReference>
<dbReference type="AlphaFoldDB" id="A0A086A7B6"/>
<keyword evidence="5" id="KW-1185">Reference proteome</keyword>
<dbReference type="EMBL" id="MUGY01000043">
    <property type="protein sequence ID" value="OXA86811.1"/>
    <property type="molecule type" value="Genomic_DNA"/>
</dbReference>
<reference evidence="3 5" key="2">
    <citation type="submission" date="2016-11" db="EMBL/GenBank/DDBJ databases">
        <title>Whole genomes of Flavobacteriaceae.</title>
        <authorList>
            <person name="Stine C."/>
            <person name="Li C."/>
            <person name="Tadesse D."/>
        </authorList>
    </citation>
    <scope>NUCLEOTIDE SEQUENCE [LARGE SCALE GENOMIC DNA]</scope>
    <source>
        <strain evidence="3 5">ATCC 29551</strain>
    </source>
</reference>
<dbReference type="InterPro" id="IPR050583">
    <property type="entry name" value="Mycobacterial_A85_antigen"/>
</dbReference>
<dbReference type="Proteomes" id="UP000198424">
    <property type="component" value="Unassembled WGS sequence"/>
</dbReference>
<gene>
    <name evidence="3" type="ORF">B0A62_23365</name>
    <name evidence="2" type="ORF">IW20_18510</name>
</gene>
<evidence type="ECO:0000313" key="2">
    <source>
        <dbReference type="EMBL" id="KFF12580.1"/>
    </source>
</evidence>
<evidence type="ECO:0000313" key="4">
    <source>
        <dbReference type="Proteomes" id="UP000028712"/>
    </source>
</evidence>
<dbReference type="Gene3D" id="3.40.50.1820">
    <property type="entry name" value="alpha/beta hydrolase"/>
    <property type="match status" value="1"/>
</dbReference>
<protein>
    <submittedName>
        <fullName evidence="2">Esterase</fullName>
    </submittedName>
</protein>
<dbReference type="OrthoDB" id="9803578at2"/>
<dbReference type="RefSeq" id="WP_035625557.1">
    <property type="nucleotide sequence ID" value="NZ_JBEWQG010000034.1"/>
</dbReference>
<dbReference type="PANTHER" id="PTHR48098">
    <property type="entry name" value="ENTEROCHELIN ESTERASE-RELATED"/>
    <property type="match status" value="1"/>
</dbReference>
<proteinExistence type="predicted"/>
<evidence type="ECO:0000313" key="5">
    <source>
        <dbReference type="Proteomes" id="UP000198424"/>
    </source>
</evidence>
<feature type="signal peptide" evidence="1">
    <location>
        <begin position="1"/>
        <end position="21"/>
    </location>
</feature>
<dbReference type="SUPFAM" id="SSF53474">
    <property type="entry name" value="alpha/beta-Hydrolases"/>
    <property type="match status" value="1"/>
</dbReference>
<evidence type="ECO:0000313" key="3">
    <source>
        <dbReference type="EMBL" id="OXA86811.1"/>
    </source>
</evidence>
<reference evidence="2 4" key="1">
    <citation type="submission" date="2014-07" db="EMBL/GenBank/DDBJ databases">
        <title>Genome of Flavobacterium hydatis DSM 2063.</title>
        <authorList>
            <person name="Pipes S.E."/>
            <person name="Stropko S.J."/>
            <person name="Newman J.D."/>
        </authorList>
    </citation>
    <scope>NUCLEOTIDE SEQUENCE [LARGE SCALE GENOMIC DNA]</scope>
    <source>
        <strain evidence="2 4">DSM 2063</strain>
    </source>
</reference>
<dbReference type="InterPro" id="IPR000801">
    <property type="entry name" value="Esterase-like"/>
</dbReference>
<keyword evidence="1" id="KW-0732">Signal</keyword>
<comment type="caution">
    <text evidence="2">The sequence shown here is derived from an EMBL/GenBank/DDBJ whole genome shotgun (WGS) entry which is preliminary data.</text>
</comment>
<organism evidence="2 4">
    <name type="scientific">Flavobacterium hydatis</name>
    <name type="common">Cytophaga aquatilis</name>
    <dbReference type="NCBI Taxonomy" id="991"/>
    <lineage>
        <taxon>Bacteria</taxon>
        <taxon>Pseudomonadati</taxon>
        <taxon>Bacteroidota</taxon>
        <taxon>Flavobacteriia</taxon>
        <taxon>Flavobacteriales</taxon>
        <taxon>Flavobacteriaceae</taxon>
        <taxon>Flavobacterium</taxon>
    </lineage>
</organism>
<evidence type="ECO:0000256" key="1">
    <source>
        <dbReference type="SAM" id="SignalP"/>
    </source>
</evidence>
<name>A0A086A7B6_FLAHY</name>
<dbReference type="eggNOG" id="COG0627">
    <property type="taxonomic scope" value="Bacteria"/>
</dbReference>
<accession>A0A086A7B6</accession>
<dbReference type="GO" id="GO:0016747">
    <property type="term" value="F:acyltransferase activity, transferring groups other than amino-acyl groups"/>
    <property type="evidence" value="ECO:0007669"/>
    <property type="project" value="TreeGrafter"/>
</dbReference>
<dbReference type="STRING" id="991.IW20_18510"/>
<dbReference type="Proteomes" id="UP000028712">
    <property type="component" value="Unassembled WGS sequence"/>
</dbReference>
<dbReference type="EMBL" id="JPRM01000031">
    <property type="protein sequence ID" value="KFF12580.1"/>
    <property type="molecule type" value="Genomic_DNA"/>
</dbReference>
<dbReference type="PANTHER" id="PTHR48098:SF1">
    <property type="entry name" value="DIACYLGLYCEROL ACYLTRANSFERASE_MYCOLYLTRANSFERASE AG85A"/>
    <property type="match status" value="1"/>
</dbReference>